<dbReference type="Pfam" id="PF03952">
    <property type="entry name" value="Enolase_N"/>
    <property type="match status" value="2"/>
</dbReference>
<keyword evidence="7" id="KW-0456">Lyase</keyword>
<evidence type="ECO:0000313" key="12">
    <source>
        <dbReference type="Proteomes" id="UP000007635"/>
    </source>
</evidence>
<dbReference type="UniPathway" id="UPA00109">
    <property type="reaction ID" value="UER00187"/>
</dbReference>
<dbReference type="InterPro" id="IPR036849">
    <property type="entry name" value="Enolase-like_C_sf"/>
</dbReference>
<dbReference type="FunFam" id="3.20.20.120:FF:000002">
    <property type="entry name" value="Enolase 1"/>
    <property type="match status" value="1"/>
</dbReference>
<dbReference type="InterPro" id="IPR029017">
    <property type="entry name" value="Enolase-like_N"/>
</dbReference>
<dbReference type="InterPro" id="IPR020809">
    <property type="entry name" value="Enolase_CS"/>
</dbReference>
<dbReference type="CDD" id="cd03313">
    <property type="entry name" value="enolase"/>
    <property type="match status" value="1"/>
</dbReference>
<comment type="cofactor">
    <cofactor evidence="1">
        <name>Mg(2+)</name>
        <dbReference type="ChEBI" id="CHEBI:18420"/>
    </cofactor>
</comment>
<evidence type="ECO:0000259" key="9">
    <source>
        <dbReference type="SMART" id="SM01192"/>
    </source>
</evidence>
<comment type="pathway">
    <text evidence="2">Carbohydrate degradation; glycolysis; pyruvate from D-glyceraldehyde 3-phosphate: step 4/5.</text>
</comment>
<dbReference type="HAMAP" id="MF_00318">
    <property type="entry name" value="Enolase"/>
    <property type="match status" value="1"/>
</dbReference>
<dbReference type="GO" id="GO:0004634">
    <property type="term" value="F:phosphopyruvate hydratase activity"/>
    <property type="evidence" value="ECO:0007669"/>
    <property type="project" value="UniProtKB-EC"/>
</dbReference>
<dbReference type="GO" id="GO:0006096">
    <property type="term" value="P:glycolytic process"/>
    <property type="evidence" value="ECO:0007669"/>
    <property type="project" value="UniProtKB-UniPathway"/>
</dbReference>
<dbReference type="InterPro" id="IPR000941">
    <property type="entry name" value="Enolase"/>
</dbReference>
<evidence type="ECO:0000256" key="8">
    <source>
        <dbReference type="ARBA" id="ARBA00031125"/>
    </source>
</evidence>
<evidence type="ECO:0000256" key="4">
    <source>
        <dbReference type="ARBA" id="ARBA00012058"/>
    </source>
</evidence>
<evidence type="ECO:0000256" key="2">
    <source>
        <dbReference type="ARBA" id="ARBA00005031"/>
    </source>
</evidence>
<dbReference type="Gene3D" id="3.30.390.10">
    <property type="entry name" value="Enolase-like, N-terminal domain"/>
    <property type="match status" value="2"/>
</dbReference>
<dbReference type="InterPro" id="IPR020811">
    <property type="entry name" value="Enolase_N"/>
</dbReference>
<dbReference type="SMART" id="SM01192">
    <property type="entry name" value="Enolase_C"/>
    <property type="match status" value="1"/>
</dbReference>
<proteinExistence type="inferred from homology"/>
<dbReference type="PROSITE" id="PS00164">
    <property type="entry name" value="ENOLASE"/>
    <property type="match status" value="1"/>
</dbReference>
<comment type="similarity">
    <text evidence="3">Belongs to the enolase family.</text>
</comment>
<dbReference type="SMART" id="SM01193">
    <property type="entry name" value="Enolase_N"/>
    <property type="match status" value="1"/>
</dbReference>
<keyword evidence="12" id="KW-1185">Reference proteome</keyword>
<reference evidence="11" key="2">
    <citation type="submission" date="2025-08" db="UniProtKB">
        <authorList>
            <consortium name="Ensembl"/>
        </authorList>
    </citation>
    <scope>IDENTIFICATION</scope>
</reference>
<sequence length="517" mass="56483">MQAVKCKYSPLRKVNKSFPRIFDFSGFLDTPSVFILPQFHSLPSSSSNDSHTPPPPMYVIRFHPFSSHLPVLPLIRSHPLTFSTRLQTRCSVFLRSIFSELFSSHKAASPSSRMSIVSIVAREILDSRGNPTVEVDLHTGKGVFRAAVPSGASTGIYEALELRDGDKTRYKGKVLTHCNHVVCFLPAKFGANAILGVSLAICKAGAAEKGVPLYRHIADLAGNGELVLPVPAFNVINGGSHAGNRLAMQEFMVLPVGAESFRDALRMGAELYQTLRDVIKEKYGQDATNVGDEGGFAPNIQENSEALELIKTAIEKAGFTDKVVIGMDVAASEFFIEGKYDLDFKSPPNAARNISGEELASIYQGFINNYPVVSIEDPFDQDDWPAWSQFTASVGIQVVGDDLTVTNPRRIQRAVEDKACNCLLLKVNQIGSVTEAIKACKLAQENGWGVMVSHRSGETEDTFIADLVVGLCTGQIKTGAPCRSERLAKYNQLMRIEEELGDQARFAGHNFRNPSAL</sequence>
<reference evidence="11 12" key="1">
    <citation type="journal article" date="2021" name="G3 (Bethesda)">
        <title>Improved contiguity of the threespine stickleback genome using long-read sequencing.</title>
        <authorList>
            <person name="Nath S."/>
            <person name="Shaw D.E."/>
            <person name="White M.A."/>
        </authorList>
    </citation>
    <scope>NUCLEOTIDE SEQUENCE [LARGE SCALE GENOMIC DNA]</scope>
    <source>
        <strain evidence="11 12">Lake Benthic</strain>
    </source>
</reference>
<dbReference type="GO" id="GO:0000015">
    <property type="term" value="C:phosphopyruvate hydratase complex"/>
    <property type="evidence" value="ECO:0007669"/>
    <property type="project" value="InterPro"/>
</dbReference>
<keyword evidence="5" id="KW-0460">Magnesium</keyword>
<evidence type="ECO:0000259" key="10">
    <source>
        <dbReference type="SMART" id="SM01193"/>
    </source>
</evidence>
<dbReference type="Gene3D" id="3.20.20.120">
    <property type="entry name" value="Enolase-like C-terminal domain"/>
    <property type="match status" value="1"/>
</dbReference>
<dbReference type="Proteomes" id="UP000007635">
    <property type="component" value="Chromosome XX"/>
</dbReference>
<dbReference type="PRINTS" id="PR00148">
    <property type="entry name" value="ENOLASE"/>
</dbReference>
<dbReference type="PANTHER" id="PTHR11902">
    <property type="entry name" value="ENOLASE"/>
    <property type="match status" value="1"/>
</dbReference>
<evidence type="ECO:0000256" key="6">
    <source>
        <dbReference type="ARBA" id="ARBA00023152"/>
    </source>
</evidence>
<dbReference type="Bgee" id="ENSGACG00000010016">
    <property type="expression patterns" value="Expressed in telencephalon and 4 other cell types or tissues"/>
</dbReference>
<name>G3P6Q1_GASAC</name>
<evidence type="ECO:0000256" key="1">
    <source>
        <dbReference type="ARBA" id="ARBA00001946"/>
    </source>
</evidence>
<dbReference type="InterPro" id="IPR020810">
    <property type="entry name" value="Enolase_C"/>
</dbReference>
<accession>G3P6Q1</accession>
<dbReference type="SFLD" id="SFLDS00001">
    <property type="entry name" value="Enolase"/>
    <property type="match status" value="1"/>
</dbReference>
<feature type="domain" description="Enolase N-terminal" evidence="10">
    <location>
        <begin position="116"/>
        <end position="217"/>
    </location>
</feature>
<dbReference type="GO" id="GO:0000287">
    <property type="term" value="F:magnesium ion binding"/>
    <property type="evidence" value="ECO:0007669"/>
    <property type="project" value="InterPro"/>
</dbReference>
<protein>
    <recommendedName>
        <fullName evidence="4">phosphopyruvate hydratase</fullName>
        <ecNumber evidence="4">4.2.1.11</ecNumber>
    </recommendedName>
    <alternativeName>
        <fullName evidence="8">2-phospho-D-glycerate hydro-lyase</fullName>
    </alternativeName>
</protein>
<evidence type="ECO:0000313" key="11">
    <source>
        <dbReference type="Ensembl" id="ENSGACP00000013274.2"/>
    </source>
</evidence>
<dbReference type="SFLD" id="SFLDG00178">
    <property type="entry name" value="enolase"/>
    <property type="match status" value="1"/>
</dbReference>
<dbReference type="SUPFAM" id="SSF51604">
    <property type="entry name" value="Enolase C-terminal domain-like"/>
    <property type="match status" value="1"/>
</dbReference>
<dbReference type="AlphaFoldDB" id="G3P6Q1"/>
<organism evidence="11 12">
    <name type="scientific">Gasterosteus aculeatus aculeatus</name>
    <name type="common">three-spined stickleback</name>
    <dbReference type="NCBI Taxonomy" id="481459"/>
    <lineage>
        <taxon>Eukaryota</taxon>
        <taxon>Metazoa</taxon>
        <taxon>Chordata</taxon>
        <taxon>Craniata</taxon>
        <taxon>Vertebrata</taxon>
        <taxon>Euteleostomi</taxon>
        <taxon>Actinopterygii</taxon>
        <taxon>Neopterygii</taxon>
        <taxon>Teleostei</taxon>
        <taxon>Neoteleostei</taxon>
        <taxon>Acanthomorphata</taxon>
        <taxon>Eupercaria</taxon>
        <taxon>Perciformes</taxon>
        <taxon>Cottioidei</taxon>
        <taxon>Gasterosteales</taxon>
        <taxon>Gasterosteidae</taxon>
        <taxon>Gasterosteus</taxon>
    </lineage>
</organism>
<dbReference type="EC" id="4.2.1.11" evidence="4"/>
<dbReference type="PANTHER" id="PTHR11902:SF10">
    <property type="entry name" value="GAMMA-ENOLASE"/>
    <property type="match status" value="1"/>
</dbReference>
<dbReference type="Pfam" id="PF00113">
    <property type="entry name" value="Enolase_C"/>
    <property type="match status" value="1"/>
</dbReference>
<dbReference type="Ensembl" id="ENSGACT00000013299.2">
    <property type="protein sequence ID" value="ENSGACP00000013274.2"/>
    <property type="gene ID" value="ENSGACG00000010016.2"/>
</dbReference>
<evidence type="ECO:0000256" key="3">
    <source>
        <dbReference type="ARBA" id="ARBA00009604"/>
    </source>
</evidence>
<dbReference type="GeneTree" id="ENSGT00950000182805"/>
<dbReference type="SUPFAM" id="SSF54826">
    <property type="entry name" value="Enolase N-terminal domain-like"/>
    <property type="match status" value="1"/>
</dbReference>
<feature type="domain" description="Enolase C-terminal TIM barrel" evidence="9">
    <location>
        <begin position="225"/>
        <end position="514"/>
    </location>
</feature>
<evidence type="ECO:0000256" key="7">
    <source>
        <dbReference type="ARBA" id="ARBA00023239"/>
    </source>
</evidence>
<reference evidence="11" key="3">
    <citation type="submission" date="2025-09" db="UniProtKB">
        <authorList>
            <consortium name="Ensembl"/>
        </authorList>
    </citation>
    <scope>IDENTIFICATION</scope>
</reference>
<keyword evidence="6" id="KW-0324">Glycolysis</keyword>
<evidence type="ECO:0000256" key="5">
    <source>
        <dbReference type="ARBA" id="ARBA00022842"/>
    </source>
</evidence>